<dbReference type="InterPro" id="IPR030390">
    <property type="entry name" value="MeTrfase_TrmA_AS"/>
</dbReference>
<sequence length="455" mass="51277">MKFTAPVAKNETYEVTIQDLTYEGMGVAKIEDFPIFIENALVGEKVIALVTKVKKNFAFGRVDKVLVESPDRVHGIEKAYTQTGITPLQHLNYPAQLKFKQHQVQVDFDKLKIPAEVNETIGMEDPFHYRNKAQIPVRNVNGLLSTGFYKKHSHEMIPLEDFKIQDERIDKAVLIVRDVLRKFQLEAYDERNHTGVVRNIMVRVGKYSDEMMIVLVTRTKKLPSVEEITREINEKIPGLTSLIQNINPEKTNVVLGKKNVLLSGVDRIHDQLMGLDFEISANSFYQVNPVQTEKLYQLAIDKAELSKDDVVIDAYSGIGTISLSVANAVKQVYGVEVVEDAVKDAETNAKINKIKNVKFVTNKAEEQMEKWQADGLKPDVVIVDPPRKGLAESLIKSVADMNPKRVVYVSCNPATLARDVKLFGDLGYHLNQPIQPVDQFPQTVHVESVSVLERA</sequence>
<proteinExistence type="inferred from homology"/>
<reference evidence="7 8" key="1">
    <citation type="submission" date="2017-11" db="EMBL/GenBank/DDBJ databases">
        <title>Draft Genome Sequence of Lactobacillus curieae NBRC 111893 isolated from Koso, a Japanese sugar-Vegetable Fermented Beverage.</title>
        <authorList>
            <person name="Chiou T.Y."/>
            <person name="Oshima K."/>
            <person name="Suda W."/>
            <person name="Hattori M."/>
            <person name="Takahashi T."/>
        </authorList>
    </citation>
    <scope>NUCLEOTIDE SEQUENCE [LARGE SCALE GENOMIC DNA]</scope>
    <source>
        <strain evidence="7 8">NBRC111893</strain>
    </source>
</reference>
<dbReference type="GO" id="GO:0070041">
    <property type="term" value="F:rRNA (uridine-C5-)-methyltransferase activity"/>
    <property type="evidence" value="ECO:0007669"/>
    <property type="project" value="TreeGrafter"/>
</dbReference>
<evidence type="ECO:0000313" key="7">
    <source>
        <dbReference type="EMBL" id="GAY73225.1"/>
    </source>
</evidence>
<keyword evidence="3 4" id="KW-0949">S-adenosyl-L-methionine</keyword>
<dbReference type="Gene3D" id="2.40.50.1070">
    <property type="match status" value="1"/>
</dbReference>
<feature type="domain" description="TRAM" evidence="6">
    <location>
        <begin position="6"/>
        <end position="64"/>
    </location>
</feature>
<dbReference type="GO" id="GO:0070475">
    <property type="term" value="P:rRNA base methylation"/>
    <property type="evidence" value="ECO:0007669"/>
    <property type="project" value="TreeGrafter"/>
</dbReference>
<dbReference type="CDD" id="cd02440">
    <property type="entry name" value="AdoMet_MTases"/>
    <property type="match status" value="1"/>
</dbReference>
<comment type="caution">
    <text evidence="7">The sequence shown here is derived from an EMBL/GenBank/DDBJ whole genome shotgun (WGS) entry which is preliminary data.</text>
</comment>
<feature type="binding site" evidence="4">
    <location>
        <position position="384"/>
    </location>
    <ligand>
        <name>S-adenosyl-L-methionine</name>
        <dbReference type="ChEBI" id="CHEBI:59789"/>
    </ligand>
</feature>
<dbReference type="InterPro" id="IPR002792">
    <property type="entry name" value="TRAM_dom"/>
</dbReference>
<dbReference type="AlphaFoldDB" id="A0A401FLH1"/>
<keyword evidence="8" id="KW-1185">Reference proteome</keyword>
<dbReference type="FunFam" id="3.40.50.150:FF:000009">
    <property type="entry name" value="23S rRNA (Uracil(1939)-C(5))-methyltransferase RlmD"/>
    <property type="match status" value="1"/>
</dbReference>
<dbReference type="PANTHER" id="PTHR11061:SF30">
    <property type="entry name" value="TRNA (URACIL(54)-C(5))-METHYLTRANSFERASE"/>
    <property type="match status" value="1"/>
</dbReference>
<feature type="binding site" evidence="4">
    <location>
        <position position="336"/>
    </location>
    <ligand>
        <name>S-adenosyl-L-methionine</name>
        <dbReference type="ChEBI" id="CHEBI:59789"/>
    </ligand>
</feature>
<dbReference type="PROSITE" id="PS01231">
    <property type="entry name" value="TRMA_2"/>
    <property type="match status" value="1"/>
</dbReference>
<dbReference type="SUPFAM" id="SSF50249">
    <property type="entry name" value="Nucleic acid-binding proteins"/>
    <property type="match status" value="1"/>
</dbReference>
<dbReference type="PANTHER" id="PTHR11061">
    <property type="entry name" value="RNA M5U METHYLTRANSFERASE"/>
    <property type="match status" value="1"/>
</dbReference>
<feature type="active site" description="Nucleophile" evidence="4">
    <location>
        <position position="411"/>
    </location>
</feature>
<evidence type="ECO:0000259" key="6">
    <source>
        <dbReference type="PROSITE" id="PS50926"/>
    </source>
</evidence>
<dbReference type="SUPFAM" id="SSF53335">
    <property type="entry name" value="S-adenosyl-L-methionine-dependent methyltransferases"/>
    <property type="match status" value="1"/>
</dbReference>
<dbReference type="OrthoDB" id="9804590at2"/>
<dbReference type="STRING" id="1138822.PL11_006710"/>
<dbReference type="InterPro" id="IPR012340">
    <property type="entry name" value="NA-bd_OB-fold"/>
</dbReference>
<dbReference type="FunFam" id="2.40.50.1070:FF:000003">
    <property type="entry name" value="23S rRNA (Uracil-5-)-methyltransferase RumA"/>
    <property type="match status" value="1"/>
</dbReference>
<dbReference type="InterPro" id="IPR030391">
    <property type="entry name" value="MeTrfase_TrmA_CS"/>
</dbReference>
<keyword evidence="2 4" id="KW-0808">Transferase</keyword>
<gene>
    <name evidence="7" type="ORF">NBRC111893_1371</name>
</gene>
<feature type="binding site" evidence="4">
    <location>
        <position position="315"/>
    </location>
    <ligand>
        <name>S-adenosyl-L-methionine</name>
        <dbReference type="ChEBI" id="CHEBI:59789"/>
    </ligand>
</feature>
<dbReference type="PROSITE" id="PS51687">
    <property type="entry name" value="SAM_MT_RNA_M5U"/>
    <property type="match status" value="1"/>
</dbReference>
<dbReference type="EMBL" id="BEXA01000003">
    <property type="protein sequence ID" value="GAY73225.1"/>
    <property type="molecule type" value="Genomic_DNA"/>
</dbReference>
<evidence type="ECO:0000256" key="5">
    <source>
        <dbReference type="PROSITE-ProRule" id="PRU10015"/>
    </source>
</evidence>
<name>A0A401FLH1_9LACO</name>
<dbReference type="InterPro" id="IPR029063">
    <property type="entry name" value="SAM-dependent_MTases_sf"/>
</dbReference>
<dbReference type="Gene3D" id="2.40.50.140">
    <property type="entry name" value="Nucleic acid-binding proteins"/>
    <property type="match status" value="1"/>
</dbReference>
<keyword evidence="1 4" id="KW-0489">Methyltransferase</keyword>
<evidence type="ECO:0000256" key="1">
    <source>
        <dbReference type="ARBA" id="ARBA00022603"/>
    </source>
</evidence>
<feature type="binding site" evidence="4">
    <location>
        <position position="286"/>
    </location>
    <ligand>
        <name>S-adenosyl-L-methionine</name>
        <dbReference type="ChEBI" id="CHEBI:59789"/>
    </ligand>
</feature>
<comment type="similarity">
    <text evidence="4">Belongs to the class I-like SAM-binding methyltransferase superfamily. RNA M5U methyltransferase family.</text>
</comment>
<dbReference type="PROSITE" id="PS01230">
    <property type="entry name" value="TRMA_1"/>
    <property type="match status" value="1"/>
</dbReference>
<accession>A0A401FLH1</accession>
<dbReference type="InterPro" id="IPR010280">
    <property type="entry name" value="U5_MeTrfase_fam"/>
</dbReference>
<evidence type="ECO:0000256" key="2">
    <source>
        <dbReference type="ARBA" id="ARBA00022679"/>
    </source>
</evidence>
<dbReference type="PROSITE" id="PS50926">
    <property type="entry name" value="TRAM"/>
    <property type="match status" value="1"/>
</dbReference>
<dbReference type="Pfam" id="PF05958">
    <property type="entry name" value="tRNA_U5-meth_tr"/>
    <property type="match status" value="1"/>
</dbReference>
<dbReference type="Proteomes" id="UP000286974">
    <property type="component" value="Unassembled WGS sequence"/>
</dbReference>
<dbReference type="NCBIfam" id="TIGR00479">
    <property type="entry name" value="rumA"/>
    <property type="match status" value="1"/>
</dbReference>
<feature type="active site" evidence="5">
    <location>
        <position position="411"/>
    </location>
</feature>
<evidence type="ECO:0000313" key="8">
    <source>
        <dbReference type="Proteomes" id="UP000286974"/>
    </source>
</evidence>
<evidence type="ECO:0000256" key="4">
    <source>
        <dbReference type="PROSITE-ProRule" id="PRU01024"/>
    </source>
</evidence>
<dbReference type="Pfam" id="PF01938">
    <property type="entry name" value="TRAM"/>
    <property type="match status" value="1"/>
</dbReference>
<organism evidence="7 8">
    <name type="scientific">Lentilactobacillus kosonis</name>
    <dbReference type="NCBI Taxonomy" id="2810561"/>
    <lineage>
        <taxon>Bacteria</taxon>
        <taxon>Bacillati</taxon>
        <taxon>Bacillota</taxon>
        <taxon>Bacilli</taxon>
        <taxon>Lactobacillales</taxon>
        <taxon>Lactobacillaceae</taxon>
        <taxon>Lentilactobacillus</taxon>
    </lineage>
</organism>
<dbReference type="RefSeq" id="WP_125008298.1">
    <property type="nucleotide sequence ID" value="NZ_BEXA01000003.1"/>
</dbReference>
<evidence type="ECO:0000256" key="3">
    <source>
        <dbReference type="ARBA" id="ARBA00022691"/>
    </source>
</evidence>
<protein>
    <submittedName>
        <fullName evidence="7">RNA methyltransferase, TrmA family</fullName>
    </submittedName>
</protein>
<dbReference type="Gene3D" id="3.40.50.150">
    <property type="entry name" value="Vaccinia Virus protein VP39"/>
    <property type="match status" value="1"/>
</dbReference>